<dbReference type="Pfam" id="PF07635">
    <property type="entry name" value="PSCyt1"/>
    <property type="match status" value="1"/>
</dbReference>
<reference evidence="2 3" key="1">
    <citation type="journal article" date="2018" name="Nat. Biotechnol.">
        <title>A standardized bacterial taxonomy based on genome phylogeny substantially revises the tree of life.</title>
        <authorList>
            <person name="Parks D.H."/>
            <person name="Chuvochina M."/>
            <person name="Waite D.W."/>
            <person name="Rinke C."/>
            <person name="Skarshewski A."/>
            <person name="Chaumeil P.A."/>
            <person name="Hugenholtz P."/>
        </authorList>
    </citation>
    <scope>NUCLEOTIDE SEQUENCE [LARGE SCALE GENOMIC DNA]</scope>
    <source>
        <strain evidence="2">UBA9375</strain>
    </source>
</reference>
<accession>A0A3D3R949</accession>
<evidence type="ECO:0000259" key="1">
    <source>
        <dbReference type="Pfam" id="PF07635"/>
    </source>
</evidence>
<evidence type="ECO:0000313" key="3">
    <source>
        <dbReference type="Proteomes" id="UP000263642"/>
    </source>
</evidence>
<comment type="caution">
    <text evidence="2">The sequence shown here is derived from an EMBL/GenBank/DDBJ whole genome shotgun (WGS) entry which is preliminary data.</text>
</comment>
<dbReference type="Proteomes" id="UP000263642">
    <property type="component" value="Unassembled WGS sequence"/>
</dbReference>
<organism evidence="2 3">
    <name type="scientific">Gimesia maris</name>
    <dbReference type="NCBI Taxonomy" id="122"/>
    <lineage>
        <taxon>Bacteria</taxon>
        <taxon>Pseudomonadati</taxon>
        <taxon>Planctomycetota</taxon>
        <taxon>Planctomycetia</taxon>
        <taxon>Planctomycetales</taxon>
        <taxon>Planctomycetaceae</taxon>
        <taxon>Gimesia</taxon>
    </lineage>
</organism>
<proteinExistence type="predicted"/>
<dbReference type="AlphaFoldDB" id="A0A3D3R949"/>
<dbReference type="EMBL" id="DQAY01000081">
    <property type="protein sequence ID" value="HCO24150.1"/>
    <property type="molecule type" value="Genomic_DNA"/>
</dbReference>
<sequence>MIMRNLRYAVFISCLGLVASAEGQKPSSEGVQFFESKIRPVLVKHCYKCHSTESGKVRGGLKVDSRDAVLRGGDSGPAVVAKSLEKSVLYQALLYHEDGWQMPPKGKLPQTTINDFRRWILMGAPDSRITEINPDVASVIDIEAGRRYWGYQPLTQTLPPTTETTNWSRTPIDHFIESSWRKKDLIQSTMPRPKYWYADFTLF</sequence>
<dbReference type="PANTHER" id="PTHR35889">
    <property type="entry name" value="CYCLOINULO-OLIGOSACCHARIDE FRUCTANOTRANSFERASE-RELATED"/>
    <property type="match status" value="1"/>
</dbReference>
<dbReference type="InterPro" id="IPR011429">
    <property type="entry name" value="Cyt_c_Planctomycete-type"/>
</dbReference>
<name>A0A3D3R949_9PLAN</name>
<protein>
    <recommendedName>
        <fullName evidence="1">Cytochrome C Planctomycete-type domain-containing protein</fullName>
    </recommendedName>
</protein>
<feature type="domain" description="Cytochrome C Planctomycete-type" evidence="1">
    <location>
        <begin position="46"/>
        <end position="106"/>
    </location>
</feature>
<evidence type="ECO:0000313" key="2">
    <source>
        <dbReference type="EMBL" id="HCO24150.1"/>
    </source>
</evidence>
<dbReference type="PANTHER" id="PTHR35889:SF3">
    <property type="entry name" value="F-BOX DOMAIN-CONTAINING PROTEIN"/>
    <property type="match status" value="1"/>
</dbReference>
<gene>
    <name evidence="2" type="ORF">DIT97_14305</name>
</gene>